<dbReference type="PANTHER" id="PTHR30231:SF4">
    <property type="entry name" value="PROTEIN NEN2"/>
    <property type="match status" value="1"/>
</dbReference>
<dbReference type="EMBL" id="CP071503">
    <property type="protein sequence ID" value="QSX35099.1"/>
    <property type="molecule type" value="Genomic_DNA"/>
</dbReference>
<dbReference type="CDD" id="cd06127">
    <property type="entry name" value="DEDDh"/>
    <property type="match status" value="1"/>
</dbReference>
<protein>
    <submittedName>
        <fullName evidence="5">3'-5' exonuclease</fullName>
    </submittedName>
</protein>
<evidence type="ECO:0000256" key="2">
    <source>
        <dbReference type="ARBA" id="ARBA00022801"/>
    </source>
</evidence>
<dbReference type="GO" id="GO:0004527">
    <property type="term" value="F:exonuclease activity"/>
    <property type="evidence" value="ECO:0007669"/>
    <property type="project" value="UniProtKB-KW"/>
</dbReference>
<dbReference type="Pfam" id="PF00929">
    <property type="entry name" value="RNase_T"/>
    <property type="match status" value="1"/>
</dbReference>
<evidence type="ECO:0000256" key="3">
    <source>
        <dbReference type="ARBA" id="ARBA00022839"/>
    </source>
</evidence>
<keyword evidence="3 5" id="KW-0269">Exonuclease</keyword>
<name>A0ABX7QUD0_9GAMM</name>
<dbReference type="SUPFAM" id="SSF53098">
    <property type="entry name" value="Ribonuclease H-like"/>
    <property type="match status" value="1"/>
</dbReference>
<dbReference type="PANTHER" id="PTHR30231">
    <property type="entry name" value="DNA POLYMERASE III SUBUNIT EPSILON"/>
    <property type="match status" value="1"/>
</dbReference>
<sequence>MASWRHRIGLSYQLWRAQDGLADYYAELSQVLKKDSLAGIPLVAIDLEMTGLNAQIDQIISVGIVPIEQQRLQMAGAEHRLVAINGSVGQSATIHGIVDRQLQQDVMSQQEMLHWLLQQTYGKLMVFHHGMLDITFLSKLTEQVFNRPLHLPIIDTLQIEQRRVMRDRHVIEHGSLRLAACRKRYKLPIYVAHNALIDAAACGELFLAQTAFNAWSKQPLDDYLFWF</sequence>
<evidence type="ECO:0000313" key="5">
    <source>
        <dbReference type="EMBL" id="QSX35099.1"/>
    </source>
</evidence>
<dbReference type="InterPro" id="IPR013520">
    <property type="entry name" value="Ribonucl_H"/>
</dbReference>
<dbReference type="Gene3D" id="3.30.420.10">
    <property type="entry name" value="Ribonuclease H-like superfamily/Ribonuclease H"/>
    <property type="match status" value="1"/>
</dbReference>
<dbReference type="InterPro" id="IPR036397">
    <property type="entry name" value="RNaseH_sf"/>
</dbReference>
<dbReference type="Proteomes" id="UP000662770">
    <property type="component" value="Chromosome"/>
</dbReference>
<feature type="domain" description="Exonuclease" evidence="4">
    <location>
        <begin position="41"/>
        <end position="215"/>
    </location>
</feature>
<proteinExistence type="predicted"/>
<accession>A0ABX7QUD0</accession>
<reference evidence="5 6" key="1">
    <citation type="submission" date="2021-03" db="EMBL/GenBank/DDBJ databases">
        <title>Novel species identification of genus Shewanella.</title>
        <authorList>
            <person name="Liu G."/>
            <person name="Zhang Q."/>
        </authorList>
    </citation>
    <scope>NUCLEOTIDE SEQUENCE [LARGE SCALE GENOMIC DNA]</scope>
    <source>
        <strain evidence="5 6">FJAT-51800</strain>
    </source>
</reference>
<gene>
    <name evidence="5" type="ORF">JYB87_07740</name>
</gene>
<evidence type="ECO:0000259" key="4">
    <source>
        <dbReference type="SMART" id="SM00479"/>
    </source>
</evidence>
<dbReference type="SMART" id="SM00479">
    <property type="entry name" value="EXOIII"/>
    <property type="match status" value="1"/>
</dbReference>
<keyword evidence="1" id="KW-0540">Nuclease</keyword>
<keyword evidence="6" id="KW-1185">Reference proteome</keyword>
<evidence type="ECO:0000313" key="6">
    <source>
        <dbReference type="Proteomes" id="UP000662770"/>
    </source>
</evidence>
<evidence type="ECO:0000256" key="1">
    <source>
        <dbReference type="ARBA" id="ARBA00022722"/>
    </source>
</evidence>
<dbReference type="RefSeq" id="WP_207356293.1">
    <property type="nucleotide sequence ID" value="NZ_CP071503.1"/>
</dbReference>
<keyword evidence="2" id="KW-0378">Hydrolase</keyword>
<dbReference type="InterPro" id="IPR012337">
    <property type="entry name" value="RNaseH-like_sf"/>
</dbReference>
<organism evidence="5 6">
    <name type="scientific">Shewanella avicenniae</name>
    <dbReference type="NCBI Taxonomy" id="2814294"/>
    <lineage>
        <taxon>Bacteria</taxon>
        <taxon>Pseudomonadati</taxon>
        <taxon>Pseudomonadota</taxon>
        <taxon>Gammaproteobacteria</taxon>
        <taxon>Alteromonadales</taxon>
        <taxon>Shewanellaceae</taxon>
        <taxon>Shewanella</taxon>
    </lineage>
</organism>